<dbReference type="PROSITE" id="PS50011">
    <property type="entry name" value="PROTEIN_KINASE_DOM"/>
    <property type="match status" value="1"/>
</dbReference>
<dbReference type="GO" id="GO:0005524">
    <property type="term" value="F:ATP binding"/>
    <property type="evidence" value="ECO:0007669"/>
    <property type="project" value="UniProtKB-UniRule"/>
</dbReference>
<proteinExistence type="predicted"/>
<dbReference type="PROSITE" id="PS00108">
    <property type="entry name" value="PROTEIN_KINASE_ST"/>
    <property type="match status" value="1"/>
</dbReference>
<evidence type="ECO:0000259" key="5">
    <source>
        <dbReference type="PROSITE" id="PS50011"/>
    </source>
</evidence>
<gene>
    <name evidence="6" type="ORF">TrRE_jg10465</name>
</gene>
<dbReference type="InterPro" id="IPR008271">
    <property type="entry name" value="Ser/Thr_kinase_AS"/>
</dbReference>
<dbReference type="Gene3D" id="3.30.200.20">
    <property type="entry name" value="Phosphorylase Kinase, domain 1"/>
    <property type="match status" value="1"/>
</dbReference>
<organism evidence="6 7">
    <name type="scientific">Triparma retinervis</name>
    <dbReference type="NCBI Taxonomy" id="2557542"/>
    <lineage>
        <taxon>Eukaryota</taxon>
        <taxon>Sar</taxon>
        <taxon>Stramenopiles</taxon>
        <taxon>Ochrophyta</taxon>
        <taxon>Bolidophyceae</taxon>
        <taxon>Parmales</taxon>
        <taxon>Triparmaceae</taxon>
        <taxon>Triparma</taxon>
    </lineage>
</organism>
<dbReference type="AlphaFoldDB" id="A0A9W6Z9Z4"/>
<protein>
    <recommendedName>
        <fullName evidence="5">Protein kinase domain-containing protein</fullName>
    </recommendedName>
</protein>
<name>A0A9W6Z9Z4_9STRA</name>
<dbReference type="GO" id="GO:0004674">
    <property type="term" value="F:protein serine/threonine kinase activity"/>
    <property type="evidence" value="ECO:0007669"/>
    <property type="project" value="TreeGrafter"/>
</dbReference>
<keyword evidence="4" id="KW-0812">Transmembrane</keyword>
<feature type="transmembrane region" description="Helical" evidence="4">
    <location>
        <begin position="120"/>
        <end position="142"/>
    </location>
</feature>
<dbReference type="PROSITE" id="PS00107">
    <property type="entry name" value="PROTEIN_KINASE_ATP"/>
    <property type="match status" value="1"/>
</dbReference>
<evidence type="ECO:0000256" key="4">
    <source>
        <dbReference type="SAM" id="Phobius"/>
    </source>
</evidence>
<dbReference type="OrthoDB" id="10261027at2759"/>
<dbReference type="PANTHER" id="PTHR44329">
    <property type="entry name" value="SERINE/THREONINE-PROTEIN KINASE TNNI3K-RELATED"/>
    <property type="match status" value="1"/>
</dbReference>
<dbReference type="Proteomes" id="UP001165082">
    <property type="component" value="Unassembled WGS sequence"/>
</dbReference>
<dbReference type="SMART" id="SM00220">
    <property type="entry name" value="S_TKc"/>
    <property type="match status" value="1"/>
</dbReference>
<dbReference type="Gene3D" id="1.10.510.10">
    <property type="entry name" value="Transferase(Phosphotransferase) domain 1"/>
    <property type="match status" value="1"/>
</dbReference>
<keyword evidence="1 3" id="KW-0547">Nucleotide-binding</keyword>
<dbReference type="InterPro" id="IPR051681">
    <property type="entry name" value="Ser/Thr_Kinases-Pseudokinases"/>
</dbReference>
<evidence type="ECO:0000256" key="2">
    <source>
        <dbReference type="ARBA" id="ARBA00022840"/>
    </source>
</evidence>
<sequence length="581" mass="65617">MSGGRKSMRQENEQSKFHELLLFMDTENDQDGKHRIRRTSMDRMRLGRGVGVMKKIDEKIAKRKLEPLFYKYLWYSMIRRAQLISTILTVALIIVLLAIFTLPPLVASVSEKTDEWKSSWVRRGITLLVVFVVTFPGTYIAFKYDIPFLQSCSDRLEANLMMLNFSAVQEGGDGARIIVSKDSVQTFITSNSDVACSAPNMFFIGRVFVTFIFLIMNQLNDVYHKRCFLGLTIIHEEAMNALVELDNLEEFSEEQQMKLNDALAHHMNSSGEVIDSRLTMKLENVHFGAKIGEGSFGTVWKGECNGRVCAIKTLSGNDADAENIKRFGGEIDILARLNHPNIVPLLFAVVEPPKLCLGLEFGRFELTKALKDGILVSHDDHNLGLSWQNNGKPLQLAQMCVDLAAGLVYCHRLGIAHRDIKTDNCLIMEDDRCCLADFGEAKKLTDTNTVVGTPWYMAPEVFRGDEYGVKSDVYSFGILLGVCLYHGSVSDFFWWDKARKRSGFVATQYILRGWRPKFKSVFEENLPSITALIETLWVDNANERPSMEEVHKTLANWAGDVDKRASKKEEGIAKATVATKM</sequence>
<dbReference type="InterPro" id="IPR017441">
    <property type="entry name" value="Protein_kinase_ATP_BS"/>
</dbReference>
<evidence type="ECO:0000313" key="6">
    <source>
        <dbReference type="EMBL" id="GMH50294.1"/>
    </source>
</evidence>
<feature type="domain" description="Protein kinase" evidence="5">
    <location>
        <begin position="285"/>
        <end position="554"/>
    </location>
</feature>
<feature type="transmembrane region" description="Helical" evidence="4">
    <location>
        <begin position="81"/>
        <end position="100"/>
    </location>
</feature>
<evidence type="ECO:0000256" key="3">
    <source>
        <dbReference type="PROSITE-ProRule" id="PRU10141"/>
    </source>
</evidence>
<keyword evidence="4" id="KW-0472">Membrane</keyword>
<comment type="caution">
    <text evidence="6">The sequence shown here is derived from an EMBL/GenBank/DDBJ whole genome shotgun (WGS) entry which is preliminary data.</text>
</comment>
<feature type="transmembrane region" description="Helical" evidence="4">
    <location>
        <begin position="201"/>
        <end position="219"/>
    </location>
</feature>
<feature type="binding site" evidence="3">
    <location>
        <position position="312"/>
    </location>
    <ligand>
        <name>ATP</name>
        <dbReference type="ChEBI" id="CHEBI:30616"/>
    </ligand>
</feature>
<keyword evidence="2 3" id="KW-0067">ATP-binding</keyword>
<evidence type="ECO:0000313" key="7">
    <source>
        <dbReference type="Proteomes" id="UP001165082"/>
    </source>
</evidence>
<keyword evidence="4" id="KW-1133">Transmembrane helix</keyword>
<dbReference type="InterPro" id="IPR000719">
    <property type="entry name" value="Prot_kinase_dom"/>
</dbReference>
<evidence type="ECO:0000256" key="1">
    <source>
        <dbReference type="ARBA" id="ARBA00022741"/>
    </source>
</evidence>
<dbReference type="Pfam" id="PF00069">
    <property type="entry name" value="Pkinase"/>
    <property type="match status" value="1"/>
</dbReference>
<dbReference type="SUPFAM" id="SSF56112">
    <property type="entry name" value="Protein kinase-like (PK-like)"/>
    <property type="match status" value="1"/>
</dbReference>
<dbReference type="EMBL" id="BRXZ01001940">
    <property type="protein sequence ID" value="GMH50294.1"/>
    <property type="molecule type" value="Genomic_DNA"/>
</dbReference>
<accession>A0A9W6Z9Z4</accession>
<reference evidence="6" key="1">
    <citation type="submission" date="2022-07" db="EMBL/GenBank/DDBJ databases">
        <title>Genome analysis of Parmales, a sister group of diatoms, reveals the evolutionary specialization of diatoms from phago-mixotrophs to photoautotrophs.</title>
        <authorList>
            <person name="Ban H."/>
            <person name="Sato S."/>
            <person name="Yoshikawa S."/>
            <person name="Kazumasa Y."/>
            <person name="Nakamura Y."/>
            <person name="Ichinomiya M."/>
            <person name="Saitoh K."/>
            <person name="Sato N."/>
            <person name="Blanc-Mathieu R."/>
            <person name="Endo H."/>
            <person name="Kuwata A."/>
            <person name="Ogata H."/>
        </authorList>
    </citation>
    <scope>NUCLEOTIDE SEQUENCE</scope>
</reference>
<dbReference type="InterPro" id="IPR011009">
    <property type="entry name" value="Kinase-like_dom_sf"/>
</dbReference>
<keyword evidence="7" id="KW-1185">Reference proteome</keyword>